<keyword evidence="1" id="KW-0175">Coiled coil</keyword>
<dbReference type="OrthoDB" id="74512at2759"/>
<accession>T0RG22</accession>
<gene>
    <name evidence="3" type="ORF">SDRG_13711</name>
</gene>
<evidence type="ECO:0000256" key="2">
    <source>
        <dbReference type="SAM" id="MobiDB-lite"/>
    </source>
</evidence>
<reference evidence="3 4" key="1">
    <citation type="submission" date="2012-04" db="EMBL/GenBank/DDBJ databases">
        <title>The Genome Sequence of Saprolegnia declina VS20.</title>
        <authorList>
            <consortium name="The Broad Institute Genome Sequencing Platform"/>
            <person name="Russ C."/>
            <person name="Nusbaum C."/>
            <person name="Tyler B."/>
            <person name="van West P."/>
            <person name="Dieguez-Uribeondo J."/>
            <person name="de Bruijn I."/>
            <person name="Tripathy S."/>
            <person name="Jiang R."/>
            <person name="Young S.K."/>
            <person name="Zeng Q."/>
            <person name="Gargeya S."/>
            <person name="Fitzgerald M."/>
            <person name="Haas B."/>
            <person name="Abouelleil A."/>
            <person name="Alvarado L."/>
            <person name="Arachchi H.M."/>
            <person name="Berlin A."/>
            <person name="Chapman S.B."/>
            <person name="Goldberg J."/>
            <person name="Griggs A."/>
            <person name="Gujja S."/>
            <person name="Hansen M."/>
            <person name="Howarth C."/>
            <person name="Imamovic A."/>
            <person name="Larimer J."/>
            <person name="McCowen C."/>
            <person name="Montmayeur A."/>
            <person name="Murphy C."/>
            <person name="Neiman D."/>
            <person name="Pearson M."/>
            <person name="Priest M."/>
            <person name="Roberts A."/>
            <person name="Saif S."/>
            <person name="Shea T."/>
            <person name="Sisk P."/>
            <person name="Sykes S."/>
            <person name="Wortman J."/>
            <person name="Nusbaum C."/>
            <person name="Birren B."/>
        </authorList>
    </citation>
    <scope>NUCLEOTIDE SEQUENCE [LARGE SCALE GENOMIC DNA]</scope>
    <source>
        <strain evidence="3 4">VS20</strain>
    </source>
</reference>
<evidence type="ECO:0000256" key="1">
    <source>
        <dbReference type="SAM" id="Coils"/>
    </source>
</evidence>
<dbReference type="AlphaFoldDB" id="T0RG22"/>
<evidence type="ECO:0000313" key="3">
    <source>
        <dbReference type="EMBL" id="EQC28632.1"/>
    </source>
</evidence>
<name>T0RG22_SAPDV</name>
<dbReference type="InParanoid" id="T0RG22"/>
<feature type="region of interest" description="Disordered" evidence="2">
    <location>
        <begin position="27"/>
        <end position="50"/>
    </location>
</feature>
<dbReference type="RefSeq" id="XP_008618029.1">
    <property type="nucleotide sequence ID" value="XM_008619807.1"/>
</dbReference>
<proteinExistence type="predicted"/>
<dbReference type="VEuPathDB" id="FungiDB:SDRG_13711"/>
<feature type="coiled-coil region" evidence="1">
    <location>
        <begin position="420"/>
        <end position="447"/>
    </location>
</feature>
<evidence type="ECO:0000313" key="4">
    <source>
        <dbReference type="Proteomes" id="UP000030762"/>
    </source>
</evidence>
<dbReference type="Proteomes" id="UP000030762">
    <property type="component" value="Unassembled WGS sequence"/>
</dbReference>
<feature type="coiled-coil region" evidence="1">
    <location>
        <begin position="184"/>
        <end position="211"/>
    </location>
</feature>
<protein>
    <submittedName>
        <fullName evidence="3">Uncharacterized protein</fullName>
    </submittedName>
</protein>
<sequence>MSERLSHGNLIQSMIREDSVSRDLEAIGAAPPSSGYETASEKPYSDSISEDPKNPAYYRVLWRWAICHVVAMMRIHGLAGANKLLTSTAQPTVACRVRNVEAALETMQTEVSKVEANTIVVQDLHRLVETLQTTVKSQQAALGMLQQAQLQLQKTQLDQMSDVDAKLACVAYMILLDKSFQSLTAAQDRLLHALEREVERATEELRKKAVELKGGVDAVAESSQSTAQRLYRLVHFLGDALHLTLGSDLDANTNLLSGVHVLAAKLRHDISGLHHKLSAWSQVHPGSPIDEAIVKLDGGMRGIDDAKDKDMERHVHGILPALHAIFHGLNESGKEPALTRVAQELLLQAQAYVSIAPVHVRMQGIQVTFATHDKVDKELRATASEHATALTALEQLQTVIKAIGIKLDYVVNNTQTMIIEDDLKSVVNQLNAERTQVREQLELAIREVGDLAAEREESIEHEMSSLVTRLGSKPDRQELSRANQALQDEISRLAQSTASVDDVNELASCVRLKPDVAQIQRFVNKRLATLQTRSSENHDAPLLSSMPVRCLSCQNTVHVTDEALQRPSRDIVVPFSASSVRHAQKQRMELFAKGSAGEKRSSKKCQ</sequence>
<organism evidence="3 4">
    <name type="scientific">Saprolegnia diclina (strain VS20)</name>
    <dbReference type="NCBI Taxonomy" id="1156394"/>
    <lineage>
        <taxon>Eukaryota</taxon>
        <taxon>Sar</taxon>
        <taxon>Stramenopiles</taxon>
        <taxon>Oomycota</taxon>
        <taxon>Saprolegniomycetes</taxon>
        <taxon>Saprolegniales</taxon>
        <taxon>Saprolegniaceae</taxon>
        <taxon>Saprolegnia</taxon>
    </lineage>
</organism>
<dbReference type="EMBL" id="JH767193">
    <property type="protein sequence ID" value="EQC28632.1"/>
    <property type="molecule type" value="Genomic_DNA"/>
</dbReference>
<keyword evidence="4" id="KW-1185">Reference proteome</keyword>
<dbReference type="GeneID" id="19954438"/>